<gene>
    <name evidence="1" type="ORF">SAMN05444515_10458</name>
</gene>
<sequence>MEQDTAMKNAHTLFDSAASQTVELANTLTDKDPQADLWEIADGMLAGAVHYWLYTRQPCGDPRCEECAAISTAEERLAQLLKDLEQYARESDYFHSPTDLNVGRA</sequence>
<evidence type="ECO:0000313" key="2">
    <source>
        <dbReference type="Proteomes" id="UP000199256"/>
    </source>
</evidence>
<organism evidence="1 2">
    <name type="scientific">Ectothiorhodospira marina</name>
    <dbReference type="NCBI Taxonomy" id="1396821"/>
    <lineage>
        <taxon>Bacteria</taxon>
        <taxon>Pseudomonadati</taxon>
        <taxon>Pseudomonadota</taxon>
        <taxon>Gammaproteobacteria</taxon>
        <taxon>Chromatiales</taxon>
        <taxon>Ectothiorhodospiraceae</taxon>
        <taxon>Ectothiorhodospira</taxon>
    </lineage>
</organism>
<reference evidence="2" key="1">
    <citation type="submission" date="2016-10" db="EMBL/GenBank/DDBJ databases">
        <authorList>
            <person name="Varghese N."/>
            <person name="Submissions S."/>
        </authorList>
    </citation>
    <scope>NUCLEOTIDE SEQUENCE [LARGE SCALE GENOMIC DNA]</scope>
    <source>
        <strain evidence="2">DSM 241</strain>
    </source>
</reference>
<dbReference type="AlphaFoldDB" id="A0A1H7J2Y7"/>
<evidence type="ECO:0000313" key="1">
    <source>
        <dbReference type="EMBL" id="SEK68330.1"/>
    </source>
</evidence>
<dbReference type="Proteomes" id="UP000199256">
    <property type="component" value="Unassembled WGS sequence"/>
</dbReference>
<dbReference type="EMBL" id="FOAA01000004">
    <property type="protein sequence ID" value="SEK68330.1"/>
    <property type="molecule type" value="Genomic_DNA"/>
</dbReference>
<dbReference type="STRING" id="1396821.SAMN05444515_10458"/>
<name>A0A1H7J2Y7_9GAMM</name>
<proteinExistence type="predicted"/>
<keyword evidence="2" id="KW-1185">Reference proteome</keyword>
<accession>A0A1H7J2Y7</accession>
<protein>
    <submittedName>
        <fullName evidence="1">Uncharacterized protein</fullName>
    </submittedName>
</protein>